<evidence type="ECO:0000313" key="3">
    <source>
        <dbReference type="Proteomes" id="UP001176941"/>
    </source>
</evidence>
<accession>A0ABN8YSU2</accession>
<evidence type="ECO:0000313" key="2">
    <source>
        <dbReference type="EMBL" id="CAI9163488.1"/>
    </source>
</evidence>
<feature type="compositionally biased region" description="Gly residues" evidence="1">
    <location>
        <begin position="81"/>
        <end position="95"/>
    </location>
</feature>
<organism evidence="2 3">
    <name type="scientific">Rangifer tarandus platyrhynchus</name>
    <name type="common">Svalbard reindeer</name>
    <dbReference type="NCBI Taxonomy" id="3082113"/>
    <lineage>
        <taxon>Eukaryota</taxon>
        <taxon>Metazoa</taxon>
        <taxon>Chordata</taxon>
        <taxon>Craniata</taxon>
        <taxon>Vertebrata</taxon>
        <taxon>Euteleostomi</taxon>
        <taxon>Mammalia</taxon>
        <taxon>Eutheria</taxon>
        <taxon>Laurasiatheria</taxon>
        <taxon>Artiodactyla</taxon>
        <taxon>Ruminantia</taxon>
        <taxon>Pecora</taxon>
        <taxon>Cervidae</taxon>
        <taxon>Odocoileinae</taxon>
        <taxon>Rangifer</taxon>
    </lineage>
</organism>
<dbReference type="EMBL" id="OX459957">
    <property type="protein sequence ID" value="CAI9163488.1"/>
    <property type="molecule type" value="Genomic_DNA"/>
</dbReference>
<evidence type="ECO:0000256" key="1">
    <source>
        <dbReference type="SAM" id="MobiDB-lite"/>
    </source>
</evidence>
<gene>
    <name evidence="2" type="ORF">MRATA1EN1_LOCUS12450</name>
</gene>
<name>A0ABN8YSU2_RANTA</name>
<sequence>MHPWGVSGSSAMEHEPSACRTQTWTYYALDISLVGRRFSYLFCELLDVQLGQGPDLGTVPGHCRPPTPGTGLSPAEEHRGYPGGRGLEAEPGGGLPQLPSAM</sequence>
<feature type="region of interest" description="Disordered" evidence="1">
    <location>
        <begin position="57"/>
        <end position="102"/>
    </location>
</feature>
<protein>
    <submittedName>
        <fullName evidence="2">Uncharacterized protein</fullName>
    </submittedName>
</protein>
<dbReference type="Proteomes" id="UP001176941">
    <property type="component" value="Chromosome 21"/>
</dbReference>
<reference evidence="2" key="1">
    <citation type="submission" date="2023-04" db="EMBL/GenBank/DDBJ databases">
        <authorList>
            <consortium name="ELIXIR-Norway"/>
        </authorList>
    </citation>
    <scope>NUCLEOTIDE SEQUENCE [LARGE SCALE GENOMIC DNA]</scope>
</reference>
<proteinExistence type="predicted"/>
<keyword evidence="3" id="KW-1185">Reference proteome</keyword>